<evidence type="ECO:0000256" key="3">
    <source>
        <dbReference type="ARBA" id="ARBA00022475"/>
    </source>
</evidence>
<gene>
    <name evidence="13" type="ORF">LSINAPIS_LOCUS14011</name>
</gene>
<feature type="transmembrane region" description="Helical" evidence="10">
    <location>
        <begin position="47"/>
        <end position="72"/>
    </location>
</feature>
<evidence type="ECO:0000256" key="7">
    <source>
        <dbReference type="ARBA" id="ARBA00023136"/>
    </source>
</evidence>
<evidence type="ECO:0000256" key="2">
    <source>
        <dbReference type="ARBA" id="ARBA00010663"/>
    </source>
</evidence>
<evidence type="ECO:0000259" key="12">
    <source>
        <dbReference type="PROSITE" id="PS50262"/>
    </source>
</evidence>
<dbReference type="InterPro" id="IPR000276">
    <property type="entry name" value="GPCR_Rhodpsn"/>
</dbReference>
<keyword evidence="9" id="KW-0807">Transducer</keyword>
<proteinExistence type="inferred from homology"/>
<dbReference type="PANTHER" id="PTHR24230">
    <property type="entry name" value="G-PROTEIN COUPLED RECEPTOR"/>
    <property type="match status" value="1"/>
</dbReference>
<evidence type="ECO:0000313" key="13">
    <source>
        <dbReference type="EMBL" id="VVD04199.1"/>
    </source>
</evidence>
<dbReference type="AlphaFoldDB" id="A0A5E4R4C3"/>
<dbReference type="PROSITE" id="PS50262">
    <property type="entry name" value="G_PROTEIN_RECEP_F1_2"/>
    <property type="match status" value="1"/>
</dbReference>
<dbReference type="Pfam" id="PF00001">
    <property type="entry name" value="7tm_1"/>
    <property type="match status" value="1"/>
</dbReference>
<dbReference type="GO" id="GO:0035237">
    <property type="term" value="F:corazonin receptor activity"/>
    <property type="evidence" value="ECO:0007669"/>
    <property type="project" value="TreeGrafter"/>
</dbReference>
<evidence type="ECO:0000256" key="11">
    <source>
        <dbReference type="SAM" id="SignalP"/>
    </source>
</evidence>
<sequence>MLTVAWVVALLCSAPQSLVFRVMHHPKVPEFEQCVSFEAFSNHHQELAYNLTCLLAMYFLPLIIITVCYACIFCEISKNSREISG</sequence>
<dbReference type="InterPro" id="IPR017452">
    <property type="entry name" value="GPCR_Rhodpsn_7TM"/>
</dbReference>
<keyword evidence="6" id="KW-0297">G-protein coupled receptor</keyword>
<comment type="similarity">
    <text evidence="2">Belongs to the G-protein coupled receptor 1 family.</text>
</comment>
<organism evidence="13 14">
    <name type="scientific">Leptidea sinapis</name>
    <dbReference type="NCBI Taxonomy" id="189913"/>
    <lineage>
        <taxon>Eukaryota</taxon>
        <taxon>Metazoa</taxon>
        <taxon>Ecdysozoa</taxon>
        <taxon>Arthropoda</taxon>
        <taxon>Hexapoda</taxon>
        <taxon>Insecta</taxon>
        <taxon>Pterygota</taxon>
        <taxon>Neoptera</taxon>
        <taxon>Endopterygota</taxon>
        <taxon>Lepidoptera</taxon>
        <taxon>Glossata</taxon>
        <taxon>Ditrysia</taxon>
        <taxon>Papilionoidea</taxon>
        <taxon>Pieridae</taxon>
        <taxon>Dismorphiinae</taxon>
        <taxon>Leptidea</taxon>
    </lineage>
</organism>
<evidence type="ECO:0000256" key="10">
    <source>
        <dbReference type="SAM" id="Phobius"/>
    </source>
</evidence>
<feature type="chain" id="PRO_5023017560" description="G-protein coupled receptors family 1 profile domain-containing protein" evidence="11">
    <location>
        <begin position="20"/>
        <end position="85"/>
    </location>
</feature>
<keyword evidence="14" id="KW-1185">Reference proteome</keyword>
<dbReference type="Proteomes" id="UP000324832">
    <property type="component" value="Unassembled WGS sequence"/>
</dbReference>
<dbReference type="SUPFAM" id="SSF81321">
    <property type="entry name" value="Family A G protein-coupled receptor-like"/>
    <property type="match status" value="1"/>
</dbReference>
<protein>
    <recommendedName>
        <fullName evidence="12">G-protein coupled receptors family 1 profile domain-containing protein</fullName>
    </recommendedName>
</protein>
<keyword evidence="3" id="KW-1003">Cell membrane</keyword>
<evidence type="ECO:0000313" key="14">
    <source>
        <dbReference type="Proteomes" id="UP000324832"/>
    </source>
</evidence>
<reference evidence="13 14" key="1">
    <citation type="submission" date="2017-07" db="EMBL/GenBank/DDBJ databases">
        <authorList>
            <person name="Talla V."/>
            <person name="Backstrom N."/>
        </authorList>
    </citation>
    <scope>NUCLEOTIDE SEQUENCE [LARGE SCALE GENOMIC DNA]</scope>
</reference>
<evidence type="ECO:0000256" key="8">
    <source>
        <dbReference type="ARBA" id="ARBA00023170"/>
    </source>
</evidence>
<keyword evidence="5 10" id="KW-1133">Transmembrane helix</keyword>
<evidence type="ECO:0000256" key="4">
    <source>
        <dbReference type="ARBA" id="ARBA00022692"/>
    </source>
</evidence>
<keyword evidence="11" id="KW-0732">Signal</keyword>
<keyword evidence="8" id="KW-0675">Receptor</keyword>
<evidence type="ECO:0000256" key="5">
    <source>
        <dbReference type="ARBA" id="ARBA00022989"/>
    </source>
</evidence>
<evidence type="ECO:0000256" key="1">
    <source>
        <dbReference type="ARBA" id="ARBA00004651"/>
    </source>
</evidence>
<dbReference type="PANTHER" id="PTHR24230:SF163">
    <property type="entry name" value="CORAZONIN RECEPTOR, ISOFORM B"/>
    <property type="match status" value="1"/>
</dbReference>
<keyword evidence="7 10" id="KW-0472">Membrane</keyword>
<feature type="signal peptide" evidence="11">
    <location>
        <begin position="1"/>
        <end position="19"/>
    </location>
</feature>
<name>A0A5E4R4C3_9NEOP</name>
<dbReference type="EMBL" id="FZQP02006839">
    <property type="protein sequence ID" value="VVD04199.1"/>
    <property type="molecule type" value="Genomic_DNA"/>
</dbReference>
<accession>A0A5E4R4C3</accession>
<dbReference type="GO" id="GO:0005886">
    <property type="term" value="C:plasma membrane"/>
    <property type="evidence" value="ECO:0007669"/>
    <property type="project" value="UniProtKB-SubCell"/>
</dbReference>
<evidence type="ECO:0000256" key="9">
    <source>
        <dbReference type="ARBA" id="ARBA00023224"/>
    </source>
</evidence>
<evidence type="ECO:0000256" key="6">
    <source>
        <dbReference type="ARBA" id="ARBA00023040"/>
    </source>
</evidence>
<feature type="domain" description="G-protein coupled receptors family 1 profile" evidence="12">
    <location>
        <begin position="1"/>
        <end position="85"/>
    </location>
</feature>
<dbReference type="Gene3D" id="1.20.1070.10">
    <property type="entry name" value="Rhodopsin 7-helix transmembrane proteins"/>
    <property type="match status" value="1"/>
</dbReference>
<keyword evidence="4 10" id="KW-0812">Transmembrane</keyword>
<comment type="subcellular location">
    <subcellularLocation>
        <location evidence="1">Cell membrane</location>
        <topology evidence="1">Multi-pass membrane protein</topology>
    </subcellularLocation>
</comment>